<evidence type="ECO:0000313" key="2">
    <source>
        <dbReference type="EMBL" id="CAF1072131.1"/>
    </source>
</evidence>
<protein>
    <submittedName>
        <fullName evidence="2">Uncharacterized protein</fullName>
    </submittedName>
</protein>
<evidence type="ECO:0000256" key="1">
    <source>
        <dbReference type="SAM" id="SignalP"/>
    </source>
</evidence>
<organism evidence="2 4">
    <name type="scientific">Adineta steineri</name>
    <dbReference type="NCBI Taxonomy" id="433720"/>
    <lineage>
        <taxon>Eukaryota</taxon>
        <taxon>Metazoa</taxon>
        <taxon>Spiralia</taxon>
        <taxon>Gnathifera</taxon>
        <taxon>Rotifera</taxon>
        <taxon>Eurotatoria</taxon>
        <taxon>Bdelloidea</taxon>
        <taxon>Adinetida</taxon>
        <taxon>Adinetidae</taxon>
        <taxon>Adineta</taxon>
    </lineage>
</organism>
<dbReference type="Proteomes" id="UP000663844">
    <property type="component" value="Unassembled WGS sequence"/>
</dbReference>
<gene>
    <name evidence="2" type="ORF">JYZ213_LOCUS19821</name>
    <name evidence="3" type="ORF">OXD698_LOCUS22077</name>
</gene>
<dbReference type="EMBL" id="CAJOAZ010001856">
    <property type="protein sequence ID" value="CAF3865816.1"/>
    <property type="molecule type" value="Genomic_DNA"/>
</dbReference>
<accession>A0A814LYV1</accession>
<dbReference type="Proteomes" id="UP000663845">
    <property type="component" value="Unassembled WGS sequence"/>
</dbReference>
<dbReference type="AlphaFoldDB" id="A0A814LYV1"/>
<sequence length="104" mass="12390">MNNLVFYLCLLSTLHGIVLSRSVMQRITLNNHVWEVPNEPGWDEVIQDVETIQNSLRKCSKVSECHKIVNRLRKVFYRHPVSRKYFEENAHLENDMMESIFKWG</sequence>
<dbReference type="EMBL" id="CAJNOG010000204">
    <property type="protein sequence ID" value="CAF1072131.1"/>
    <property type="molecule type" value="Genomic_DNA"/>
</dbReference>
<name>A0A814LYV1_9BILA</name>
<evidence type="ECO:0000313" key="3">
    <source>
        <dbReference type="EMBL" id="CAF3865816.1"/>
    </source>
</evidence>
<feature type="chain" id="PRO_5036410463" evidence="1">
    <location>
        <begin position="21"/>
        <end position="104"/>
    </location>
</feature>
<proteinExistence type="predicted"/>
<reference evidence="2" key="1">
    <citation type="submission" date="2021-02" db="EMBL/GenBank/DDBJ databases">
        <authorList>
            <person name="Nowell W R."/>
        </authorList>
    </citation>
    <scope>NUCLEOTIDE SEQUENCE</scope>
</reference>
<feature type="signal peptide" evidence="1">
    <location>
        <begin position="1"/>
        <end position="20"/>
    </location>
</feature>
<comment type="caution">
    <text evidence="2">The sequence shown here is derived from an EMBL/GenBank/DDBJ whole genome shotgun (WGS) entry which is preliminary data.</text>
</comment>
<keyword evidence="1" id="KW-0732">Signal</keyword>
<evidence type="ECO:0000313" key="4">
    <source>
        <dbReference type="Proteomes" id="UP000663845"/>
    </source>
</evidence>